<dbReference type="SUPFAM" id="SSF51556">
    <property type="entry name" value="Metallo-dependent hydrolases"/>
    <property type="match status" value="1"/>
</dbReference>
<reference evidence="3 4" key="1">
    <citation type="journal article" date="2012" name="J. Bacteriol.">
        <title>Genome Sequence of Extracellular-Protease-Producing Alishewanella jeotgali Isolated from Traditional Korean Fermented Seafood.</title>
        <authorList>
            <person name="Jung J."/>
            <person name="Chun J."/>
            <person name="Park W."/>
        </authorList>
    </citation>
    <scope>NUCLEOTIDE SEQUENCE [LARGE SCALE GENOMIC DNA]</scope>
    <source>
        <strain evidence="3 4">KCTC 22429</strain>
    </source>
</reference>
<organism evidence="3 4">
    <name type="scientific">Alishewanella jeotgali KCTC 22429</name>
    <dbReference type="NCBI Taxonomy" id="1129374"/>
    <lineage>
        <taxon>Bacteria</taxon>
        <taxon>Pseudomonadati</taxon>
        <taxon>Pseudomonadota</taxon>
        <taxon>Gammaproteobacteria</taxon>
        <taxon>Alteromonadales</taxon>
        <taxon>Alteromonadaceae</taxon>
        <taxon>Alishewanella</taxon>
    </lineage>
</organism>
<keyword evidence="3" id="KW-0378">Hydrolase</keyword>
<dbReference type="EMBL" id="AHTH01000012">
    <property type="protein sequence ID" value="EHR41599.1"/>
    <property type="molecule type" value="Genomic_DNA"/>
</dbReference>
<dbReference type="Gene3D" id="2.30.40.10">
    <property type="entry name" value="Urease, subunit C, domain 1"/>
    <property type="match status" value="1"/>
</dbReference>
<dbReference type="PANTHER" id="PTHR43135:SF3">
    <property type="entry name" value="ALPHA-D-RIBOSE 1-METHYLPHOSPHONATE 5-TRIPHOSPHATE DIPHOSPHATASE"/>
    <property type="match status" value="1"/>
</dbReference>
<dbReference type="AlphaFoldDB" id="H3ZD10"/>
<evidence type="ECO:0000313" key="4">
    <source>
        <dbReference type="Proteomes" id="UP000012046"/>
    </source>
</evidence>
<dbReference type="Proteomes" id="UP000012046">
    <property type="component" value="Unassembled WGS sequence"/>
</dbReference>
<name>H3ZD10_9ALTE</name>
<dbReference type="Gene3D" id="1.20.58.520">
    <property type="entry name" value="Amidohydrolase"/>
    <property type="match status" value="1"/>
</dbReference>
<keyword evidence="1" id="KW-0732">Signal</keyword>
<protein>
    <submittedName>
        <fullName evidence="3">Amidohydrolase</fullName>
    </submittedName>
</protein>
<proteinExistence type="predicted"/>
<dbReference type="InterPro" id="IPR006680">
    <property type="entry name" value="Amidohydro-rel"/>
</dbReference>
<dbReference type="PROSITE" id="PS51257">
    <property type="entry name" value="PROKAR_LIPOPROTEIN"/>
    <property type="match status" value="1"/>
</dbReference>
<dbReference type="RefSeq" id="WP_008950140.1">
    <property type="nucleotide sequence ID" value="NZ_AHTH01000012.1"/>
</dbReference>
<keyword evidence="4" id="KW-1185">Reference proteome</keyword>
<evidence type="ECO:0000256" key="1">
    <source>
        <dbReference type="SAM" id="SignalP"/>
    </source>
</evidence>
<dbReference type="InterPro" id="IPR032466">
    <property type="entry name" value="Metal_Hydrolase"/>
</dbReference>
<dbReference type="PANTHER" id="PTHR43135">
    <property type="entry name" value="ALPHA-D-RIBOSE 1-METHYLPHOSPHONATE 5-TRIPHOSPHATE DIPHOSPHATASE"/>
    <property type="match status" value="1"/>
</dbReference>
<dbReference type="GO" id="GO:0016810">
    <property type="term" value="F:hydrolase activity, acting on carbon-nitrogen (but not peptide) bonds"/>
    <property type="evidence" value="ECO:0007669"/>
    <property type="project" value="InterPro"/>
</dbReference>
<dbReference type="STRING" id="1129374.AJE_06166"/>
<dbReference type="InterPro" id="IPR051781">
    <property type="entry name" value="Metallo-dep_Hydrolase"/>
</dbReference>
<dbReference type="SUPFAM" id="SSF51338">
    <property type="entry name" value="Composite domain of metallo-dependent hydrolases"/>
    <property type="match status" value="1"/>
</dbReference>
<feature type="signal peptide" evidence="1">
    <location>
        <begin position="1"/>
        <end position="19"/>
    </location>
</feature>
<evidence type="ECO:0000259" key="2">
    <source>
        <dbReference type="Pfam" id="PF01979"/>
    </source>
</evidence>
<accession>H3ZD10</accession>
<dbReference type="Pfam" id="PF01979">
    <property type="entry name" value="Amidohydro_1"/>
    <property type="match status" value="1"/>
</dbReference>
<dbReference type="Gene3D" id="3.30.110.90">
    <property type="entry name" value="Amidohydrolase"/>
    <property type="match status" value="1"/>
</dbReference>
<feature type="chain" id="PRO_5003591272" evidence="1">
    <location>
        <begin position="20"/>
        <end position="462"/>
    </location>
</feature>
<dbReference type="InterPro" id="IPR011059">
    <property type="entry name" value="Metal-dep_hydrolase_composite"/>
</dbReference>
<dbReference type="PATRIC" id="fig|1129374.4.peg.1238"/>
<evidence type="ECO:0000313" key="3">
    <source>
        <dbReference type="EMBL" id="EHR41599.1"/>
    </source>
</evidence>
<comment type="caution">
    <text evidence="3">The sequence shown here is derived from an EMBL/GenBank/DDBJ whole genome shotgun (WGS) entry which is preliminary data.</text>
</comment>
<sequence length="462" mass="49462">MTKFILFIAFVLLVTGCAASTKLTARYAPDEVTLALTGRLVIGIGNQVLEQQQLLLAGERIVCVGSVKQCPLPDGVPHIDAGDGTMLPGLIDLHVHLRAHYLDWFLAAGVTSVRDANNAMSQIETLLAIEKRPRLFWTGPLLDGSNTVMRHFGADGVVKPGAEQQHTAWTLDVATAAEAEQAVRWLASQGASFVKLYEQLEPEVYQAAATEARAQGMRIMTDLGMHNTRGLTAAKVDALQAITAGVHTIEHASGYALAYQRLGGDPNRLPFDEALIEQLAQATVRAGVAIVPTLSVSYSFADDVDQIDDLPAARQLKANQEMFSWYQQTAQGRAGHNESSKLSHLLAATVVKRVHQLGGIIGAGSDAPAGVWNLPGGGIHRELELLVRHGLTPIEALETATRTAADILGCQDLGRITEGALADIIIVAGNPVLDIKQSRQLSWVIKNGVIVKAPAFAESPEE</sequence>
<dbReference type="eggNOG" id="COG1228">
    <property type="taxonomic scope" value="Bacteria"/>
</dbReference>
<feature type="domain" description="Amidohydrolase-related" evidence="2">
    <location>
        <begin position="85"/>
        <end position="451"/>
    </location>
</feature>
<dbReference type="Gene3D" id="3.40.50.10910">
    <property type="entry name" value="Amidohydrolase"/>
    <property type="match status" value="1"/>
</dbReference>
<gene>
    <name evidence="3" type="ORF">AJE_06166</name>
</gene>